<dbReference type="EMBL" id="CP047898">
    <property type="protein sequence ID" value="QHK21471.1"/>
    <property type="molecule type" value="Genomic_DNA"/>
</dbReference>
<organism evidence="1 2">
    <name type="scientific">Pseudarthrobacter psychrotolerans</name>
    <dbReference type="NCBI Taxonomy" id="2697569"/>
    <lineage>
        <taxon>Bacteria</taxon>
        <taxon>Bacillati</taxon>
        <taxon>Actinomycetota</taxon>
        <taxon>Actinomycetes</taxon>
        <taxon>Micrococcales</taxon>
        <taxon>Micrococcaceae</taxon>
        <taxon>Pseudarthrobacter</taxon>
    </lineage>
</organism>
<dbReference type="KEGG" id="psey:GU243_19185"/>
<protein>
    <submittedName>
        <fullName evidence="1">Uncharacterized protein</fullName>
    </submittedName>
</protein>
<accession>A0A6P1NWY6</accession>
<reference evidence="1 2" key="1">
    <citation type="submission" date="2020-01" db="EMBL/GenBank/DDBJ databases">
        <title>Pseudarthrobacter psychrotolerans sp. nov., isolated from antarctic soil.</title>
        <authorList>
            <person name="Shin Y."/>
            <person name="Park W."/>
        </authorList>
    </citation>
    <scope>NUCLEOTIDE SEQUENCE [LARGE SCALE GENOMIC DNA]</scope>
    <source>
        <strain evidence="1 2">YJ56</strain>
    </source>
</reference>
<proteinExistence type="predicted"/>
<sequence>MAGQTGKHWSAKLIKLIPTRALKAVNSVMGRYFITKHGTKQGIVVLGKVVPFGVGAAIGGAMNFAVARGLVKSAHRVFELDGTIYEATEGEVFAAEIVP</sequence>
<evidence type="ECO:0000313" key="2">
    <source>
        <dbReference type="Proteomes" id="UP000464186"/>
    </source>
</evidence>
<dbReference type="Proteomes" id="UP000464186">
    <property type="component" value="Chromosome"/>
</dbReference>
<gene>
    <name evidence="1" type="ORF">GU243_19185</name>
</gene>
<keyword evidence="2" id="KW-1185">Reference proteome</keyword>
<evidence type="ECO:0000313" key="1">
    <source>
        <dbReference type="EMBL" id="QHK21471.1"/>
    </source>
</evidence>
<dbReference type="AlphaFoldDB" id="A0A6P1NWY6"/>
<name>A0A6P1NWY6_9MICC</name>